<gene>
    <name evidence="2" type="ORF">MYCIT1_LOCUS6277</name>
</gene>
<dbReference type="Pfam" id="PF14223">
    <property type="entry name" value="Retrotran_gag_2"/>
    <property type="match status" value="1"/>
</dbReference>
<evidence type="ECO:0000256" key="1">
    <source>
        <dbReference type="SAM" id="MobiDB-lite"/>
    </source>
</evidence>
<keyword evidence="3" id="KW-1185">Reference proteome</keyword>
<feature type="region of interest" description="Disordered" evidence="1">
    <location>
        <begin position="309"/>
        <end position="330"/>
    </location>
</feature>
<comment type="caution">
    <text evidence="2">The sequence shown here is derived from an EMBL/GenBank/DDBJ whole genome shotgun (WGS) entry which is preliminary data.</text>
</comment>
<evidence type="ECO:0000313" key="3">
    <source>
        <dbReference type="Proteomes" id="UP001295794"/>
    </source>
</evidence>
<reference evidence="2" key="1">
    <citation type="submission" date="2023-11" db="EMBL/GenBank/DDBJ databases">
        <authorList>
            <person name="De Vega J J."/>
            <person name="De Vega J J."/>
        </authorList>
    </citation>
    <scope>NUCLEOTIDE SEQUENCE</scope>
</reference>
<proteinExistence type="predicted"/>
<feature type="region of interest" description="Disordered" evidence="1">
    <location>
        <begin position="502"/>
        <end position="521"/>
    </location>
</feature>
<organism evidence="2 3">
    <name type="scientific">Mycena citricolor</name>
    <dbReference type="NCBI Taxonomy" id="2018698"/>
    <lineage>
        <taxon>Eukaryota</taxon>
        <taxon>Fungi</taxon>
        <taxon>Dikarya</taxon>
        <taxon>Basidiomycota</taxon>
        <taxon>Agaricomycotina</taxon>
        <taxon>Agaricomycetes</taxon>
        <taxon>Agaricomycetidae</taxon>
        <taxon>Agaricales</taxon>
        <taxon>Marasmiineae</taxon>
        <taxon>Mycenaceae</taxon>
        <taxon>Mycena</taxon>
    </lineage>
</organism>
<dbReference type="AlphaFoldDB" id="A0AAD2GXZ1"/>
<dbReference type="EMBL" id="CAVNYO010000086">
    <property type="protein sequence ID" value="CAK5265357.1"/>
    <property type="molecule type" value="Genomic_DNA"/>
</dbReference>
<evidence type="ECO:0000313" key="2">
    <source>
        <dbReference type="EMBL" id="CAK5265357.1"/>
    </source>
</evidence>
<protein>
    <submittedName>
        <fullName evidence="2">Uncharacterized protein</fullName>
    </submittedName>
</protein>
<accession>A0AAD2GXZ1</accession>
<name>A0AAD2GXZ1_9AGAR</name>
<dbReference type="Proteomes" id="UP001295794">
    <property type="component" value="Unassembled WGS sequence"/>
</dbReference>
<sequence>MKTVQTLPDSEKFNGTGFSGFKTKIIVLANAAGLGAYFEGNILKPSPPPDQIGVAPTHISLPPDPTPVYSHSPSLDEWVYRDSIAKALIVLNVKDPIGLGIKTDGTAAEAWSSLTSNYGQNNPMAQLHAKRDLHTTFLRPGVPILEHVLRMRNLWKQANDVGASVTNDQFKSIFIGSLNEEWDTVIPLLYGMSTSAEIISFVTMHSCGANGKQGHTIADCFWPGGGKAGQWPAWWKGRRDGAAANAVDTYVLAAWSIPAATINVYDCAGTQTVHLDGENLLASPETLMNWREATKATISVSVLTSVDPPNPTSMVHPQLDPSISASDKDPVSKINGVAKDSNSEDATPVVYVNAAVTEKAYIVVADSAAKTTASTATRILTIDGHSAGVWTFGLKSKEASGTLEAFKRVKAEIETQSGNRVKHVRTDGGVKVQMAGYNGTAGYQMWDAGKQRFFNARDVIFEEGSGHWSQASTAGGDVEDQAAEPELRAVEPVPHVPVIVVPSQTDQSTPPADVLSRGFSS</sequence>